<dbReference type="PROSITE" id="PS00708">
    <property type="entry name" value="PRO_ENDOPEP_SER"/>
    <property type="match status" value="1"/>
</dbReference>
<proteinExistence type="predicted"/>
<organism evidence="4 5">
    <name type="scientific">Methylopila musalis</name>
    <dbReference type="NCBI Taxonomy" id="1134781"/>
    <lineage>
        <taxon>Bacteria</taxon>
        <taxon>Pseudomonadati</taxon>
        <taxon>Pseudomonadota</taxon>
        <taxon>Alphaproteobacteria</taxon>
        <taxon>Hyphomicrobiales</taxon>
        <taxon>Methylopilaceae</taxon>
        <taxon>Methylopila</taxon>
    </lineage>
</organism>
<dbReference type="GO" id="GO:0016787">
    <property type="term" value="F:hydrolase activity"/>
    <property type="evidence" value="ECO:0007669"/>
    <property type="project" value="UniProtKB-KW"/>
</dbReference>
<dbReference type="InterPro" id="IPR002471">
    <property type="entry name" value="Pept_S9_AS"/>
</dbReference>
<gene>
    <name evidence="4" type="ORF">ACFQ4O_00350</name>
</gene>
<dbReference type="InterPro" id="IPR022742">
    <property type="entry name" value="Hydrolase_4"/>
</dbReference>
<keyword evidence="1 4" id="KW-0378">Hydrolase</keyword>
<sequence length="413" mass="45083">MKTQILTSLRAVSVALALSVGVTSLCVATAHAQQAIQSLPLAGLEFELFDTWSVEKLNSILSQDFPKFAGIDVAYTPAQNAVRLYRVSYDSVVPEQGNRPIRTSGLIAIPDVAATTLPLVSYQHGTVYGKEEVPSTPEHSPETQLMIAQFAAQGYIVIGADYFGMGTSSEPEGYMVKASHQQATVDMLFAAQPIIKELGFATDDLFLAGWSQGGFVTTALLEKLEEIGVPVAAAATASAPIDLAAEMNGILYFPREIDAAWIGTTFILSSFAFENYYNVPGLAASLIKPEHYEVARAAYMREPFDVADVPTTLEDLLRPEYFEPNYFKSSTYGRLMADTQAYRRVITVPMRNYYGDTDEAIPVGVARLAMTYQQSLGSGNNIVEAISTGETDHRGTYAKAVPEWKIWFDTLSE</sequence>
<comment type="caution">
    <text evidence="4">The sequence shown here is derived from an EMBL/GenBank/DDBJ whole genome shotgun (WGS) entry which is preliminary data.</text>
</comment>
<dbReference type="RefSeq" id="WP_378773580.1">
    <property type="nucleotide sequence ID" value="NZ_JBHTMX010000001.1"/>
</dbReference>
<dbReference type="InterPro" id="IPR005152">
    <property type="entry name" value="Lipase_secreted"/>
</dbReference>
<protein>
    <submittedName>
        <fullName evidence="4">Alpha/beta hydrolase family protein</fullName>
        <ecNumber evidence="4">3.4.-.-</ecNumber>
    </submittedName>
</protein>
<dbReference type="Gene3D" id="1.10.260.160">
    <property type="match status" value="1"/>
</dbReference>
<feature type="domain" description="Serine aminopeptidase S33" evidence="3">
    <location>
        <begin position="138"/>
        <end position="243"/>
    </location>
</feature>
<feature type="chain" id="PRO_5046597377" evidence="2">
    <location>
        <begin position="33"/>
        <end position="413"/>
    </location>
</feature>
<name>A0ABW3Z2G3_9HYPH</name>
<dbReference type="PIRSF" id="PIRSF029171">
    <property type="entry name" value="Esterase_LipA"/>
    <property type="match status" value="1"/>
</dbReference>
<dbReference type="SUPFAM" id="SSF53474">
    <property type="entry name" value="alpha/beta-Hydrolases"/>
    <property type="match status" value="1"/>
</dbReference>
<dbReference type="Pfam" id="PF12146">
    <property type="entry name" value="Hydrolase_4"/>
    <property type="match status" value="1"/>
</dbReference>
<reference evidence="5" key="1">
    <citation type="journal article" date="2019" name="Int. J. Syst. Evol. Microbiol.">
        <title>The Global Catalogue of Microorganisms (GCM) 10K type strain sequencing project: providing services to taxonomists for standard genome sequencing and annotation.</title>
        <authorList>
            <consortium name="The Broad Institute Genomics Platform"/>
            <consortium name="The Broad Institute Genome Sequencing Center for Infectious Disease"/>
            <person name="Wu L."/>
            <person name="Ma J."/>
        </authorList>
    </citation>
    <scope>NUCLEOTIDE SEQUENCE [LARGE SCALE GENOMIC DNA]</scope>
    <source>
        <strain evidence="5">CCUG 61696</strain>
    </source>
</reference>
<dbReference type="PANTHER" id="PTHR34853:SF1">
    <property type="entry name" value="LIPASE 5"/>
    <property type="match status" value="1"/>
</dbReference>
<keyword evidence="2" id="KW-0732">Signal</keyword>
<dbReference type="Proteomes" id="UP001597171">
    <property type="component" value="Unassembled WGS sequence"/>
</dbReference>
<evidence type="ECO:0000256" key="2">
    <source>
        <dbReference type="SAM" id="SignalP"/>
    </source>
</evidence>
<evidence type="ECO:0000313" key="5">
    <source>
        <dbReference type="Proteomes" id="UP001597171"/>
    </source>
</evidence>
<keyword evidence="5" id="KW-1185">Reference proteome</keyword>
<dbReference type="EMBL" id="JBHTMX010000001">
    <property type="protein sequence ID" value="MFD1330449.1"/>
    <property type="molecule type" value="Genomic_DNA"/>
</dbReference>
<dbReference type="Gene3D" id="3.40.50.1820">
    <property type="entry name" value="alpha/beta hydrolase"/>
    <property type="match status" value="1"/>
</dbReference>
<feature type="signal peptide" evidence="2">
    <location>
        <begin position="1"/>
        <end position="32"/>
    </location>
</feature>
<evidence type="ECO:0000256" key="1">
    <source>
        <dbReference type="ARBA" id="ARBA00022801"/>
    </source>
</evidence>
<evidence type="ECO:0000259" key="3">
    <source>
        <dbReference type="Pfam" id="PF12146"/>
    </source>
</evidence>
<evidence type="ECO:0000313" key="4">
    <source>
        <dbReference type="EMBL" id="MFD1330449.1"/>
    </source>
</evidence>
<dbReference type="InterPro" id="IPR029058">
    <property type="entry name" value="AB_hydrolase_fold"/>
</dbReference>
<dbReference type="PANTHER" id="PTHR34853">
    <property type="match status" value="1"/>
</dbReference>
<accession>A0ABW3Z2G3</accession>
<dbReference type="EC" id="3.4.-.-" evidence="4"/>